<keyword evidence="2" id="KW-1185">Reference proteome</keyword>
<reference evidence="1" key="1">
    <citation type="submission" date="2021-01" db="EMBL/GenBank/DDBJ databases">
        <authorList>
            <consortium name="Genoscope - CEA"/>
            <person name="William W."/>
        </authorList>
    </citation>
    <scope>NUCLEOTIDE SEQUENCE</scope>
</reference>
<dbReference type="Proteomes" id="UP000692954">
    <property type="component" value="Unassembled WGS sequence"/>
</dbReference>
<evidence type="ECO:0000313" key="2">
    <source>
        <dbReference type="Proteomes" id="UP000692954"/>
    </source>
</evidence>
<evidence type="ECO:0000313" key="1">
    <source>
        <dbReference type="EMBL" id="CAD8131374.1"/>
    </source>
</evidence>
<name>A0A8S1RY84_9CILI</name>
<comment type="caution">
    <text evidence="1">The sequence shown here is derived from an EMBL/GenBank/DDBJ whole genome shotgun (WGS) entry which is preliminary data.</text>
</comment>
<dbReference type="EMBL" id="CAJJDN010000518">
    <property type="protein sequence ID" value="CAD8131374.1"/>
    <property type="molecule type" value="Genomic_DNA"/>
</dbReference>
<accession>A0A8S1RY84</accession>
<evidence type="ECO:0008006" key="3">
    <source>
        <dbReference type="Google" id="ProtNLM"/>
    </source>
</evidence>
<organism evidence="1 2">
    <name type="scientific">Paramecium sonneborni</name>
    <dbReference type="NCBI Taxonomy" id="65129"/>
    <lineage>
        <taxon>Eukaryota</taxon>
        <taxon>Sar</taxon>
        <taxon>Alveolata</taxon>
        <taxon>Ciliophora</taxon>
        <taxon>Intramacronucleata</taxon>
        <taxon>Oligohymenophorea</taxon>
        <taxon>Peniculida</taxon>
        <taxon>Parameciidae</taxon>
        <taxon>Paramecium</taxon>
    </lineage>
</organism>
<sequence length="493" mass="58583">MNSDTQNNLILLKSMIQKYGTKNYEVKQLDQILSKLFKANILVQITQDNRIIYSQDGVILRMQMINYNYASEQIQDTSKDFELLTNKEQINYLYWQGEYDQNQQKGGKWTVIWKGEVLSQVGGYYRYGLKQGQWCELIMNYWRNNRYQIYEIGEYYNDKKYGKWIYFHDNQKISGGWYNENGQKNGKWNELSDGFMNESQVIYIGEYKNGKKIGIWNILYRWNKNQPFKKIGEGIYDQIGQIKIGRWIESSDDLFNRSQVLYFGQYKVGQKVGKWDIYYASEQIGGGLYDEENYGNKIEIWIELRDGFWWDSKVIYCGQYKNDKKVGRWDVLFKRTDSFSKYEQLGGGQYDEKGSFKFGSWTELSDGFSINSKVIYKGEYKNDKKVGRWDIYYQETNYDQFKQTGGGSYDERGEGFKIGQWIEISDGFENDSKLTYKGDYKNGRKVGRWDSFWNWLGNKKIAEGYYDEKDSIKVGKWIELIDGFSLLVSRIQR</sequence>
<dbReference type="OrthoDB" id="316780at2759"/>
<gene>
    <name evidence="1" type="ORF">PSON_ATCC_30995.1.T5180001</name>
</gene>
<dbReference type="PANTHER" id="PTHR33706">
    <property type="entry name" value="MORN VARIANT REPEAT PROTEIN"/>
    <property type="match status" value="1"/>
</dbReference>
<dbReference type="PANTHER" id="PTHR33706:SF1">
    <property type="entry name" value="TPR REPEAT PROTEIN"/>
    <property type="match status" value="1"/>
</dbReference>
<proteinExistence type="predicted"/>
<protein>
    <recommendedName>
        <fullName evidence="3">MORN repeat protein</fullName>
    </recommendedName>
</protein>
<dbReference type="AlphaFoldDB" id="A0A8S1RY84"/>